<protein>
    <submittedName>
        <fullName evidence="1">Uncharacterized protein</fullName>
    </submittedName>
</protein>
<proteinExistence type="predicted"/>
<keyword evidence="2" id="KW-1185">Reference proteome</keyword>
<evidence type="ECO:0000313" key="1">
    <source>
        <dbReference type="EMBL" id="ANH51521.1"/>
    </source>
</evidence>
<dbReference type="Proteomes" id="UP000222975">
    <property type="component" value="Segment"/>
</dbReference>
<sequence length="172" mass="19495">MSGIFAAQGRNLVFPTQLEKRSGLYYTPPPEACWMPWGRYFPLSATSFNILEHFMTGEDLPRESSYSTHVLGILVTPNGLIYEYINTVEGIRRRVVPLGKGAVYCRSDDPLLEEAMTAAMVVHDQLVDAITLVGKSRKLMGHQYKYTTLDKVYAEIKERKIVLQPPTRNNLI</sequence>
<evidence type="ECO:0000313" key="2">
    <source>
        <dbReference type="Proteomes" id="UP000222975"/>
    </source>
</evidence>
<organism evidence="1 2">
    <name type="scientific">Erwinia phage vB_EamM_Simmy50</name>
    <dbReference type="NCBI Taxonomy" id="1815988"/>
    <lineage>
        <taxon>Viruses</taxon>
        <taxon>Duplodnaviria</taxon>
        <taxon>Heunggongvirae</taxon>
        <taxon>Uroviricota</taxon>
        <taxon>Caudoviricetes</taxon>
        <taxon>Chimalliviridae</taxon>
        <taxon>Agricanvirus</taxon>
        <taxon>Agricanvirus simmy50</taxon>
    </lineage>
</organism>
<accession>A0A173GCW6</accession>
<reference evidence="2" key="1">
    <citation type="submission" date="2016-03" db="EMBL/GenBank/DDBJ databases">
        <authorList>
            <person name="Sharma R."/>
            <person name="Simister A.R."/>
            <person name="Berg J.A."/>
            <person name="Jensen G.L."/>
            <person name="Keele B.R."/>
            <person name="Ward M.E.H."/>
            <person name="Breakwell D.P."/>
            <person name="Hope S."/>
            <person name="Grose J.H."/>
        </authorList>
    </citation>
    <scope>NUCLEOTIDE SEQUENCE [LARGE SCALE GENOMIC DNA]</scope>
</reference>
<dbReference type="EMBL" id="KU886223">
    <property type="protein sequence ID" value="ANH51521.1"/>
    <property type="molecule type" value="Genomic_DNA"/>
</dbReference>
<gene>
    <name evidence="1" type="ORF">SIMMY50_59</name>
</gene>
<name>A0A173GCW6_9CAUD</name>